<comment type="caution">
    <text evidence="2">The sequence shown here is derived from an EMBL/GenBank/DDBJ whole genome shotgun (WGS) entry which is preliminary data.</text>
</comment>
<sequence length="130" mass="14847">MPDDEEVEVKVKPETGSSKKADEGATKNGNVSANWKRWVLKWTMYELATGLDTKIRKVRIAAMLSSVGQDGLDLFQTFEWKDENELRVTEPSWKSSRSGVRQEGTPCSRRSNSVPECRESQRKLIVMLQR</sequence>
<reference evidence="2 3" key="1">
    <citation type="journal article" date="2016" name="Genome Biol. Evol.">
        <title>Gene Family Evolution Reflects Adaptation to Soil Environmental Stressors in the Genome of the Collembolan Orchesella cincta.</title>
        <authorList>
            <person name="Faddeeva-Vakhrusheva A."/>
            <person name="Derks M.F."/>
            <person name="Anvar S.Y."/>
            <person name="Agamennone V."/>
            <person name="Suring W."/>
            <person name="Smit S."/>
            <person name="van Straalen N.M."/>
            <person name="Roelofs D."/>
        </authorList>
    </citation>
    <scope>NUCLEOTIDE SEQUENCE [LARGE SCALE GENOMIC DNA]</scope>
    <source>
        <tissue evidence="2">Mixed pool</tissue>
    </source>
</reference>
<evidence type="ECO:0000313" key="3">
    <source>
        <dbReference type="Proteomes" id="UP000094527"/>
    </source>
</evidence>
<evidence type="ECO:0000256" key="1">
    <source>
        <dbReference type="SAM" id="MobiDB-lite"/>
    </source>
</evidence>
<accession>A0A1D2M3B3</accession>
<keyword evidence="3" id="KW-1185">Reference proteome</keyword>
<feature type="region of interest" description="Disordered" evidence="1">
    <location>
        <begin position="91"/>
        <end position="118"/>
    </location>
</feature>
<dbReference type="Proteomes" id="UP000094527">
    <property type="component" value="Unassembled WGS sequence"/>
</dbReference>
<dbReference type="OrthoDB" id="7323790at2759"/>
<dbReference type="STRING" id="48709.A0A1D2M3B3"/>
<evidence type="ECO:0000313" key="2">
    <source>
        <dbReference type="EMBL" id="ODM87401.1"/>
    </source>
</evidence>
<protein>
    <submittedName>
        <fullName evidence="2">Uncharacterized protein</fullName>
    </submittedName>
</protein>
<feature type="region of interest" description="Disordered" evidence="1">
    <location>
        <begin position="1"/>
        <end position="28"/>
    </location>
</feature>
<dbReference type="EMBL" id="LJIJ01005405">
    <property type="protein sequence ID" value="ODM87401.1"/>
    <property type="molecule type" value="Genomic_DNA"/>
</dbReference>
<feature type="compositionally biased region" description="Basic and acidic residues" evidence="1">
    <location>
        <begin position="8"/>
        <end position="25"/>
    </location>
</feature>
<dbReference type="AlphaFoldDB" id="A0A1D2M3B3"/>
<organism evidence="2 3">
    <name type="scientific">Orchesella cincta</name>
    <name type="common">Springtail</name>
    <name type="synonym">Podura cincta</name>
    <dbReference type="NCBI Taxonomy" id="48709"/>
    <lineage>
        <taxon>Eukaryota</taxon>
        <taxon>Metazoa</taxon>
        <taxon>Ecdysozoa</taxon>
        <taxon>Arthropoda</taxon>
        <taxon>Hexapoda</taxon>
        <taxon>Collembola</taxon>
        <taxon>Entomobryomorpha</taxon>
        <taxon>Entomobryoidea</taxon>
        <taxon>Orchesellidae</taxon>
        <taxon>Orchesellinae</taxon>
        <taxon>Orchesella</taxon>
    </lineage>
</organism>
<gene>
    <name evidence="2" type="ORF">Ocin01_19281</name>
</gene>
<proteinExistence type="predicted"/>
<name>A0A1D2M3B3_ORCCI</name>